<protein>
    <recommendedName>
        <fullName evidence="1">DUF1618 domain-containing protein</fullName>
    </recommendedName>
</protein>
<evidence type="ECO:0000259" key="1">
    <source>
        <dbReference type="Pfam" id="PF07762"/>
    </source>
</evidence>
<name>A0A1E5W3Z5_9POAL</name>
<comment type="caution">
    <text evidence="2">The sequence shown here is derived from an EMBL/GenBank/DDBJ whole genome shotgun (WGS) entry which is preliminary data.</text>
</comment>
<gene>
    <name evidence="2" type="ORF">BAE44_0006853</name>
</gene>
<dbReference type="InterPro" id="IPR011676">
    <property type="entry name" value="DUF1618"/>
</dbReference>
<proteinExistence type="predicted"/>
<reference evidence="2 3" key="1">
    <citation type="submission" date="2016-09" db="EMBL/GenBank/DDBJ databases">
        <title>The draft genome of Dichanthelium oligosanthes: A C3 panicoid grass species.</title>
        <authorList>
            <person name="Studer A.J."/>
            <person name="Schnable J.C."/>
            <person name="Brutnell T.P."/>
        </authorList>
    </citation>
    <scope>NUCLEOTIDE SEQUENCE [LARGE SCALE GENOMIC DNA]</scope>
    <source>
        <strain evidence="3">cv. Kellogg 1175</strain>
        <tissue evidence="2">Leaf</tissue>
    </source>
</reference>
<accession>A0A1E5W3Z5</accession>
<feature type="domain" description="DUF1618" evidence="1">
    <location>
        <begin position="2"/>
        <end position="80"/>
    </location>
</feature>
<evidence type="ECO:0000313" key="2">
    <source>
        <dbReference type="EMBL" id="OEL32126.1"/>
    </source>
</evidence>
<dbReference type="Proteomes" id="UP000095767">
    <property type="component" value="Unassembled WGS sequence"/>
</dbReference>
<evidence type="ECO:0000313" key="3">
    <source>
        <dbReference type="Proteomes" id="UP000095767"/>
    </source>
</evidence>
<keyword evidence="3" id="KW-1185">Reference proteome</keyword>
<dbReference type="PANTHER" id="PTHR33074">
    <property type="entry name" value="EXPRESSED PROTEIN-RELATED"/>
    <property type="match status" value="1"/>
</dbReference>
<dbReference type="PANTHER" id="PTHR33074:SF79">
    <property type="entry name" value="EXPRESSED PROTEIN"/>
    <property type="match status" value="1"/>
</dbReference>
<organism evidence="2 3">
    <name type="scientific">Dichanthelium oligosanthes</name>
    <dbReference type="NCBI Taxonomy" id="888268"/>
    <lineage>
        <taxon>Eukaryota</taxon>
        <taxon>Viridiplantae</taxon>
        <taxon>Streptophyta</taxon>
        <taxon>Embryophyta</taxon>
        <taxon>Tracheophyta</taxon>
        <taxon>Spermatophyta</taxon>
        <taxon>Magnoliopsida</taxon>
        <taxon>Liliopsida</taxon>
        <taxon>Poales</taxon>
        <taxon>Poaceae</taxon>
        <taxon>PACMAD clade</taxon>
        <taxon>Panicoideae</taxon>
        <taxon>Panicodae</taxon>
        <taxon>Paniceae</taxon>
        <taxon>Dichantheliinae</taxon>
        <taxon>Dichanthelium</taxon>
    </lineage>
</organism>
<dbReference type="OrthoDB" id="585971at2759"/>
<dbReference type="EMBL" id="LWDX02021986">
    <property type="protein sequence ID" value="OEL32126.1"/>
    <property type="molecule type" value="Genomic_DNA"/>
</dbReference>
<sequence length="144" mass="16886">MIKLVCIEVDASRRRSDFTISSRFTIRSWTLADINQGRWHKGDDMEAAEFWYLYSDQLSLPWVNKPEYPLVSLVDPDAICYLLEENHGTNWIIEVEMRNKAFKSSARYMKEEEEEEEGCSAKRVRRNVFDGDSFIPSEISSYLS</sequence>
<dbReference type="Pfam" id="PF07762">
    <property type="entry name" value="DUF1618"/>
    <property type="match status" value="1"/>
</dbReference>
<dbReference type="AlphaFoldDB" id="A0A1E5W3Z5"/>